<name>A0A3L6T8I2_PANMI</name>
<dbReference type="Proteomes" id="UP000275267">
    <property type="component" value="Unassembled WGS sequence"/>
</dbReference>
<proteinExistence type="predicted"/>
<dbReference type="OrthoDB" id="687755at2759"/>
<dbReference type="PANTHER" id="PTHR47165:SF4">
    <property type="entry name" value="OS03G0429900 PROTEIN"/>
    <property type="match status" value="1"/>
</dbReference>
<keyword evidence="2" id="KW-1185">Reference proteome</keyword>
<reference evidence="2" key="1">
    <citation type="journal article" date="2019" name="Nat. Commun.">
        <title>The genome of broomcorn millet.</title>
        <authorList>
            <person name="Zou C."/>
            <person name="Miki D."/>
            <person name="Li D."/>
            <person name="Tang Q."/>
            <person name="Xiao L."/>
            <person name="Rajput S."/>
            <person name="Deng P."/>
            <person name="Jia W."/>
            <person name="Huang R."/>
            <person name="Zhang M."/>
            <person name="Sun Y."/>
            <person name="Hu J."/>
            <person name="Fu X."/>
            <person name="Schnable P.S."/>
            <person name="Li F."/>
            <person name="Zhang H."/>
            <person name="Feng B."/>
            <person name="Zhu X."/>
            <person name="Liu R."/>
            <person name="Schnable J.C."/>
            <person name="Zhu J.-K."/>
            <person name="Zhang H."/>
        </authorList>
    </citation>
    <scope>NUCLEOTIDE SEQUENCE [LARGE SCALE GENOMIC DNA]</scope>
</reference>
<comment type="caution">
    <text evidence="1">The sequence shown here is derived from an EMBL/GenBank/DDBJ whole genome shotgun (WGS) entry which is preliminary data.</text>
</comment>
<dbReference type="Gene3D" id="2.40.50.140">
    <property type="entry name" value="Nucleic acid-binding proteins"/>
    <property type="match status" value="1"/>
</dbReference>
<organism evidence="1 2">
    <name type="scientific">Panicum miliaceum</name>
    <name type="common">Proso millet</name>
    <name type="synonym">Broomcorn millet</name>
    <dbReference type="NCBI Taxonomy" id="4540"/>
    <lineage>
        <taxon>Eukaryota</taxon>
        <taxon>Viridiplantae</taxon>
        <taxon>Streptophyta</taxon>
        <taxon>Embryophyta</taxon>
        <taxon>Tracheophyta</taxon>
        <taxon>Spermatophyta</taxon>
        <taxon>Magnoliopsida</taxon>
        <taxon>Liliopsida</taxon>
        <taxon>Poales</taxon>
        <taxon>Poaceae</taxon>
        <taxon>PACMAD clade</taxon>
        <taxon>Panicoideae</taxon>
        <taxon>Panicodae</taxon>
        <taxon>Paniceae</taxon>
        <taxon>Panicinae</taxon>
        <taxon>Panicum</taxon>
        <taxon>Panicum sect. Panicum</taxon>
    </lineage>
</organism>
<dbReference type="AlphaFoldDB" id="A0A3L6T8I2"/>
<evidence type="ECO:0000313" key="2">
    <source>
        <dbReference type="Proteomes" id="UP000275267"/>
    </source>
</evidence>
<accession>A0A3L6T8I2</accession>
<dbReference type="EMBL" id="PQIB02000002">
    <property type="protein sequence ID" value="RLN34551.1"/>
    <property type="molecule type" value="Genomic_DNA"/>
</dbReference>
<evidence type="ECO:0000313" key="1">
    <source>
        <dbReference type="EMBL" id="RLN34551.1"/>
    </source>
</evidence>
<dbReference type="PANTHER" id="PTHR47165">
    <property type="entry name" value="OS03G0429900 PROTEIN"/>
    <property type="match status" value="1"/>
</dbReference>
<dbReference type="STRING" id="4540.A0A3L6T8I2"/>
<sequence length="183" mass="20922">MKKFVVEQAKPGYRVIQNPYMIRLNKRTITTHVEILNSLLSLYADVIGQIIAISDVGNFRTAAGTMQKRRIITLRDVKLPSEVDAVEKIELHDTNATQQPIEQKDVLQLKDMDPFEHMNTRFQCTITITKLSPNQGWYYPACKICNSRSTTIIKLTSAPKILALALKQKTDPTKKSVPRNYYQ</sequence>
<evidence type="ECO:0008006" key="3">
    <source>
        <dbReference type="Google" id="ProtNLM"/>
    </source>
</evidence>
<gene>
    <name evidence="1" type="ORF">C2845_PM03G15940</name>
</gene>
<protein>
    <recommendedName>
        <fullName evidence="3">DUF223 domain-containing protein</fullName>
    </recommendedName>
</protein>
<dbReference type="InterPro" id="IPR012340">
    <property type="entry name" value="NA-bd_OB-fold"/>
</dbReference>